<dbReference type="InterPro" id="IPR000572">
    <property type="entry name" value="OxRdtase_Mopterin-bd_dom"/>
</dbReference>
<dbReference type="Proteomes" id="UP000297871">
    <property type="component" value="Unassembled WGS sequence"/>
</dbReference>
<name>A0A4R9J843_9LEPT</name>
<keyword evidence="1" id="KW-0812">Transmembrane</keyword>
<comment type="caution">
    <text evidence="3">The sequence shown here is derived from an EMBL/GenBank/DDBJ whole genome shotgun (WGS) entry which is preliminary data.</text>
</comment>
<reference evidence="3" key="1">
    <citation type="journal article" date="2019" name="PLoS Negl. Trop. Dis.">
        <title>Revisiting the worldwide diversity of Leptospira species in the environment.</title>
        <authorList>
            <person name="Vincent A.T."/>
            <person name="Schiettekatte O."/>
            <person name="Bourhy P."/>
            <person name="Veyrier F.J."/>
            <person name="Picardeau M."/>
        </authorList>
    </citation>
    <scope>NUCLEOTIDE SEQUENCE [LARGE SCALE GENOMIC DNA]</scope>
    <source>
        <strain evidence="3">201800265</strain>
    </source>
</reference>
<sequence>MLIFMFFSQRRFLSIFFKLTFFYVSYSLIVFCSPNSGTDGSGLAALALRSSDNTFYSNSFSLIGPDNGGNTDLTVAPYFESGLYTVTSLQDDSKFPQKVTLNNLSIKDKNGNLIETVSSFNGVLLRDLINIGGKFKPLDKGKDGRATVVVLEGKDGYKAVVSYTELMRTSLGAEMIIAYEKNGGLLDANSGSMAFVSKGDINQGTRYVKFLTKITVINEWLTQSGTGTTASFSVTGDVITPLNYSISDLQNVSNFSSVDFSAIGPISNSKHYILGKGVSLLEVLSKSTLRSPNDFQSYYVILEATDKYRITHSYAELSNTIIGSGSGSLPSPGVIVITEFKKGLGGNYYTPPASLGDYTSCSGTGNVCDTDYIATISSEDTAPYGGDVAGGINLGPRKMSWLNTIILKKAE</sequence>
<dbReference type="OrthoDB" id="482420at2"/>
<dbReference type="Pfam" id="PF00174">
    <property type="entry name" value="Oxidored_molyb"/>
    <property type="match status" value="1"/>
</dbReference>
<keyword evidence="1" id="KW-0472">Membrane</keyword>
<evidence type="ECO:0000313" key="4">
    <source>
        <dbReference type="Proteomes" id="UP000297871"/>
    </source>
</evidence>
<evidence type="ECO:0000313" key="3">
    <source>
        <dbReference type="EMBL" id="TGL34555.1"/>
    </source>
</evidence>
<evidence type="ECO:0000259" key="2">
    <source>
        <dbReference type="Pfam" id="PF00174"/>
    </source>
</evidence>
<feature type="transmembrane region" description="Helical" evidence="1">
    <location>
        <begin position="12"/>
        <end position="31"/>
    </location>
</feature>
<dbReference type="AlphaFoldDB" id="A0A4R9J843"/>
<dbReference type="Gene3D" id="3.90.420.10">
    <property type="entry name" value="Oxidoreductase, molybdopterin-binding domain"/>
    <property type="match status" value="1"/>
</dbReference>
<dbReference type="SUPFAM" id="SSF56524">
    <property type="entry name" value="Oxidoreductase molybdopterin-binding domain"/>
    <property type="match status" value="1"/>
</dbReference>
<keyword evidence="4" id="KW-1185">Reference proteome</keyword>
<organism evidence="3 4">
    <name type="scientific">Leptospira koniambonensis</name>
    <dbReference type="NCBI Taxonomy" id="2484950"/>
    <lineage>
        <taxon>Bacteria</taxon>
        <taxon>Pseudomonadati</taxon>
        <taxon>Spirochaetota</taxon>
        <taxon>Spirochaetia</taxon>
        <taxon>Leptospirales</taxon>
        <taxon>Leptospiraceae</taxon>
        <taxon>Leptospira</taxon>
    </lineage>
</organism>
<dbReference type="InterPro" id="IPR036374">
    <property type="entry name" value="OxRdtase_Mopterin-bd_sf"/>
</dbReference>
<evidence type="ECO:0000256" key="1">
    <source>
        <dbReference type="SAM" id="Phobius"/>
    </source>
</evidence>
<dbReference type="EMBL" id="RQFY01000004">
    <property type="protein sequence ID" value="TGL34555.1"/>
    <property type="molecule type" value="Genomic_DNA"/>
</dbReference>
<accession>A0A4R9J843</accession>
<gene>
    <name evidence="3" type="ORF">EHQ52_08620</name>
</gene>
<keyword evidence="1" id="KW-1133">Transmembrane helix</keyword>
<proteinExistence type="predicted"/>
<feature type="domain" description="Oxidoreductase molybdopterin-binding" evidence="2">
    <location>
        <begin position="118"/>
        <end position="219"/>
    </location>
</feature>
<protein>
    <recommendedName>
        <fullName evidence="2">Oxidoreductase molybdopterin-binding domain-containing protein</fullName>
    </recommendedName>
</protein>